<dbReference type="Proteomes" id="UP000199706">
    <property type="component" value="Unassembled WGS sequence"/>
</dbReference>
<feature type="region of interest" description="Disordered" evidence="1">
    <location>
        <begin position="42"/>
        <end position="64"/>
    </location>
</feature>
<protein>
    <submittedName>
        <fullName evidence="2">Uncharacterized protein</fullName>
    </submittedName>
</protein>
<proteinExistence type="predicted"/>
<sequence>MTVSDSNGAAAFIQGLRLQRQQIQAWARKRLQELESAKLRDTAQAAMAEAATTEPAAPRSRKRL</sequence>
<evidence type="ECO:0000256" key="1">
    <source>
        <dbReference type="SAM" id="MobiDB-lite"/>
    </source>
</evidence>
<dbReference type="EMBL" id="FNCJ01000006">
    <property type="protein sequence ID" value="SDG93528.1"/>
    <property type="molecule type" value="Genomic_DNA"/>
</dbReference>
<dbReference type="AlphaFoldDB" id="A0A1G7YAM3"/>
<evidence type="ECO:0000313" key="3">
    <source>
        <dbReference type="Proteomes" id="UP000199706"/>
    </source>
</evidence>
<name>A0A1G7YAM3_9BURK</name>
<accession>A0A1G7YAM3</accession>
<organism evidence="2 3">
    <name type="scientific">Paraburkholderia phenazinium</name>
    <dbReference type="NCBI Taxonomy" id="60549"/>
    <lineage>
        <taxon>Bacteria</taxon>
        <taxon>Pseudomonadati</taxon>
        <taxon>Pseudomonadota</taxon>
        <taxon>Betaproteobacteria</taxon>
        <taxon>Burkholderiales</taxon>
        <taxon>Burkholderiaceae</taxon>
        <taxon>Paraburkholderia</taxon>
    </lineage>
</organism>
<dbReference type="RefSeq" id="WP_090685394.1">
    <property type="nucleotide sequence ID" value="NZ_FNCJ01000006.1"/>
</dbReference>
<reference evidence="2 3" key="1">
    <citation type="submission" date="2016-10" db="EMBL/GenBank/DDBJ databases">
        <authorList>
            <person name="de Groot N.N."/>
        </authorList>
    </citation>
    <scope>NUCLEOTIDE SEQUENCE [LARGE SCALE GENOMIC DNA]</scope>
    <source>
        <strain evidence="2 3">LMG 2247</strain>
    </source>
</reference>
<feature type="compositionally biased region" description="Low complexity" evidence="1">
    <location>
        <begin position="42"/>
        <end position="58"/>
    </location>
</feature>
<gene>
    <name evidence="2" type="ORF">SAMN05216466_106109</name>
</gene>
<evidence type="ECO:0000313" key="2">
    <source>
        <dbReference type="EMBL" id="SDG93528.1"/>
    </source>
</evidence>